<dbReference type="GO" id="GO:0016705">
    <property type="term" value="F:oxidoreductase activity, acting on paired donors, with incorporation or reduction of molecular oxygen"/>
    <property type="evidence" value="ECO:0007669"/>
    <property type="project" value="InterPro"/>
</dbReference>
<dbReference type="InterPro" id="IPR036396">
    <property type="entry name" value="Cyt_P450_sf"/>
</dbReference>
<evidence type="ECO:0000256" key="1">
    <source>
        <dbReference type="ARBA" id="ARBA00009865"/>
    </source>
</evidence>
<comment type="similarity">
    <text evidence="2">Belongs to the cytochrome P450 family.</text>
</comment>
<keyword evidence="3 8" id="KW-0479">Metal-binding</keyword>
<evidence type="ECO:0000256" key="3">
    <source>
        <dbReference type="ARBA" id="ARBA00022723"/>
    </source>
</evidence>
<dbReference type="OrthoDB" id="272289at2759"/>
<keyword evidence="8" id="KW-0349">Heme</keyword>
<feature type="site" description="Important for catalytic activity, responsible for pKa modulation of the active site Glu and correct orientation of both the proton donor and substrate" evidence="10">
    <location>
        <position position="620"/>
    </location>
</feature>
<dbReference type="Proteomes" id="UP000800200">
    <property type="component" value="Unassembled WGS sequence"/>
</dbReference>
<sequence>MPNWTTLLVTFICVLLGITFRFRSRVTDRFGNGVPRGPWGFPIFGVFPFLTHYPELTLDRWARRYGPLYSIYLGNQLFTIVSDPGIAKDLMVTNGAVFSDRKEMFIKSQTVFAGRGITATRYNDRWRKHRRIATMWLNQNAVQRYTNVLDFEATDMLKALYVDCRGGALPINPQAYAGRCSLNNMLTITFGIRTDSIHHPMVKRALRLSREFMNCTGPMSNLVDFIPLLQKLPTPLLKRGKQLHNDLVETYGGLIHDIDRKLRSGEKVDDCLAKTMLYIREEEELDHVDMAILASAFMIGGVETTASIMQWFSALIPAYPHIQKKAQEELDRVVGRHRLPIIEDEASLPYCHAIIKEVERCHNPFWLGTPHVASEDFTYQNQFIPKGTVVVLNTWTMHHDPHRHPRPDDFDPDRYINDPLLSSTSSNLSDPYERDHWMFGAGRRICPGMIVAEREIWLTISRMLWGFDMIQIPEKPIDLKEYDGLSGRSPVPFEIRLRPSYIHKPLKNPNGSDPLIVYDGGYYYLTTTTWTDIQITRAKTPNGLKDGERKTVWKDSNSNRCCQVWAPEIHKLDGTWYIYYTAGRSDGDLGYQRSFVLKGGATPWDSYSYLGQLTSDWGIDGTVATINSIRYFIWSCQDQGMQSLCMATLTSPSTIGPVHPISHPTNSWEREEGELPVNEGPAVLQRNGKVFIAFSASFCWTDHYQLGLLTLGSGKDPLSSGAWSKSGPVFSTANGNYGTGHNGFFMSPDGKEYWNVYHATSNSNGACDGNRYTMASKVNWNSDGTPNFGTAPALSATLTGPSGE</sequence>
<dbReference type="AlphaFoldDB" id="A0A6A6DLL8"/>
<dbReference type="Gene3D" id="1.10.630.10">
    <property type="entry name" value="Cytochrome P450"/>
    <property type="match status" value="1"/>
</dbReference>
<dbReference type="CDD" id="cd11065">
    <property type="entry name" value="CYP64-like"/>
    <property type="match status" value="1"/>
</dbReference>
<dbReference type="SUPFAM" id="SSF48264">
    <property type="entry name" value="Cytochrome P450"/>
    <property type="match status" value="1"/>
</dbReference>
<name>A0A6A6DLL8_9PEZI</name>
<dbReference type="GO" id="GO:0004497">
    <property type="term" value="F:monooxygenase activity"/>
    <property type="evidence" value="ECO:0007669"/>
    <property type="project" value="InterPro"/>
</dbReference>
<evidence type="ECO:0000256" key="2">
    <source>
        <dbReference type="ARBA" id="ARBA00010617"/>
    </source>
</evidence>
<dbReference type="GO" id="GO:0020037">
    <property type="term" value="F:heme binding"/>
    <property type="evidence" value="ECO:0007669"/>
    <property type="project" value="InterPro"/>
</dbReference>
<reference evidence="11" key="1">
    <citation type="journal article" date="2020" name="Stud. Mycol.">
        <title>101 Dothideomycetes genomes: a test case for predicting lifestyles and emergence of pathogens.</title>
        <authorList>
            <person name="Haridas S."/>
            <person name="Albert R."/>
            <person name="Binder M."/>
            <person name="Bloem J."/>
            <person name="Labutti K."/>
            <person name="Salamov A."/>
            <person name="Andreopoulos B."/>
            <person name="Baker S."/>
            <person name="Barry K."/>
            <person name="Bills G."/>
            <person name="Bluhm B."/>
            <person name="Cannon C."/>
            <person name="Castanera R."/>
            <person name="Culley D."/>
            <person name="Daum C."/>
            <person name="Ezra D."/>
            <person name="Gonzalez J."/>
            <person name="Henrissat B."/>
            <person name="Kuo A."/>
            <person name="Liang C."/>
            <person name="Lipzen A."/>
            <person name="Lutzoni F."/>
            <person name="Magnuson J."/>
            <person name="Mondo S."/>
            <person name="Nolan M."/>
            <person name="Ohm R."/>
            <person name="Pangilinan J."/>
            <person name="Park H.-J."/>
            <person name="Ramirez L."/>
            <person name="Alfaro M."/>
            <person name="Sun H."/>
            <person name="Tritt A."/>
            <person name="Yoshinaga Y."/>
            <person name="Zwiers L.-H."/>
            <person name="Turgeon B."/>
            <person name="Goodwin S."/>
            <person name="Spatafora J."/>
            <person name="Crous P."/>
            <person name="Grigoriev I."/>
        </authorList>
    </citation>
    <scope>NUCLEOTIDE SEQUENCE</scope>
    <source>
        <strain evidence="11">CBS 207.26</strain>
    </source>
</reference>
<dbReference type="GO" id="GO:0005975">
    <property type="term" value="P:carbohydrate metabolic process"/>
    <property type="evidence" value="ECO:0007669"/>
    <property type="project" value="InterPro"/>
</dbReference>
<dbReference type="PRINTS" id="PR00463">
    <property type="entry name" value="EP450I"/>
</dbReference>
<keyword evidence="7" id="KW-0326">Glycosidase</keyword>
<accession>A0A6A6DLL8</accession>
<dbReference type="Pfam" id="PF00067">
    <property type="entry name" value="p450"/>
    <property type="match status" value="1"/>
</dbReference>
<evidence type="ECO:0000256" key="6">
    <source>
        <dbReference type="ARBA" id="ARBA00023004"/>
    </source>
</evidence>
<feature type="active site" description="Proton donor" evidence="9">
    <location>
        <position position="679"/>
    </location>
</feature>
<dbReference type="InterPro" id="IPR006710">
    <property type="entry name" value="Glyco_hydro_43"/>
</dbReference>
<dbReference type="Pfam" id="PF04616">
    <property type="entry name" value="Glyco_hydro_43"/>
    <property type="match status" value="1"/>
</dbReference>
<dbReference type="InterPro" id="IPR017972">
    <property type="entry name" value="Cyt_P450_CS"/>
</dbReference>
<feature type="active site" description="Proton acceptor" evidence="9">
    <location>
        <position position="513"/>
    </location>
</feature>
<feature type="binding site" description="axial binding residue" evidence="8">
    <location>
        <position position="446"/>
    </location>
    <ligand>
        <name>heme</name>
        <dbReference type="ChEBI" id="CHEBI:30413"/>
    </ligand>
    <ligandPart>
        <name>Fe</name>
        <dbReference type="ChEBI" id="CHEBI:18248"/>
    </ligandPart>
</feature>
<keyword evidence="12" id="KW-1185">Reference proteome</keyword>
<keyword evidence="4 11" id="KW-0378">Hydrolase</keyword>
<evidence type="ECO:0000256" key="8">
    <source>
        <dbReference type="PIRSR" id="PIRSR602401-1"/>
    </source>
</evidence>
<evidence type="ECO:0000256" key="9">
    <source>
        <dbReference type="PIRSR" id="PIRSR606710-1"/>
    </source>
</evidence>
<proteinExistence type="inferred from homology"/>
<evidence type="ECO:0000256" key="7">
    <source>
        <dbReference type="ARBA" id="ARBA00023295"/>
    </source>
</evidence>
<dbReference type="GO" id="GO:0004553">
    <property type="term" value="F:hydrolase activity, hydrolyzing O-glycosyl compounds"/>
    <property type="evidence" value="ECO:0007669"/>
    <property type="project" value="InterPro"/>
</dbReference>
<comment type="cofactor">
    <cofactor evidence="8">
        <name>heme</name>
        <dbReference type="ChEBI" id="CHEBI:30413"/>
    </cofactor>
</comment>
<dbReference type="InterPro" id="IPR023296">
    <property type="entry name" value="Glyco_hydro_beta-prop_sf"/>
</dbReference>
<keyword evidence="5" id="KW-0560">Oxidoreductase</keyword>
<dbReference type="Gene3D" id="2.115.10.20">
    <property type="entry name" value="Glycosyl hydrolase domain, family 43"/>
    <property type="match status" value="1"/>
</dbReference>
<evidence type="ECO:0000313" key="11">
    <source>
        <dbReference type="EMBL" id="KAF2180387.1"/>
    </source>
</evidence>
<dbReference type="InterPro" id="IPR001128">
    <property type="entry name" value="Cyt_P450"/>
</dbReference>
<dbReference type="PANTHER" id="PTHR46300">
    <property type="entry name" value="P450, PUTATIVE (EUROFUNG)-RELATED-RELATED"/>
    <property type="match status" value="1"/>
</dbReference>
<evidence type="ECO:0000256" key="5">
    <source>
        <dbReference type="ARBA" id="ARBA00023002"/>
    </source>
</evidence>
<dbReference type="InterPro" id="IPR002401">
    <property type="entry name" value="Cyt_P450_E_grp-I"/>
</dbReference>
<organism evidence="11 12">
    <name type="scientific">Zopfia rhizophila CBS 207.26</name>
    <dbReference type="NCBI Taxonomy" id="1314779"/>
    <lineage>
        <taxon>Eukaryota</taxon>
        <taxon>Fungi</taxon>
        <taxon>Dikarya</taxon>
        <taxon>Ascomycota</taxon>
        <taxon>Pezizomycotina</taxon>
        <taxon>Dothideomycetes</taxon>
        <taxon>Dothideomycetes incertae sedis</taxon>
        <taxon>Zopfiaceae</taxon>
        <taxon>Zopfia</taxon>
    </lineage>
</organism>
<dbReference type="PANTHER" id="PTHR46300:SF6">
    <property type="entry name" value="CYTOCHROME P450 2C30"/>
    <property type="match status" value="1"/>
</dbReference>
<evidence type="ECO:0000256" key="4">
    <source>
        <dbReference type="ARBA" id="ARBA00022801"/>
    </source>
</evidence>
<dbReference type="InterPro" id="IPR050364">
    <property type="entry name" value="Cytochrome_P450_fung"/>
</dbReference>
<dbReference type="PROSITE" id="PS00086">
    <property type="entry name" value="CYTOCHROME_P450"/>
    <property type="match status" value="1"/>
</dbReference>
<comment type="similarity">
    <text evidence="1">Belongs to the glycosyl hydrolase 43 family.</text>
</comment>
<dbReference type="GO" id="GO:0005506">
    <property type="term" value="F:iron ion binding"/>
    <property type="evidence" value="ECO:0007669"/>
    <property type="project" value="InterPro"/>
</dbReference>
<dbReference type="CDD" id="cd18820">
    <property type="entry name" value="GH43_LbAraf43-like"/>
    <property type="match status" value="1"/>
</dbReference>
<evidence type="ECO:0000313" key="12">
    <source>
        <dbReference type="Proteomes" id="UP000800200"/>
    </source>
</evidence>
<protein>
    <submittedName>
        <fullName evidence="11">Glycoside hydrolase family 43 protein</fullName>
    </submittedName>
</protein>
<dbReference type="EMBL" id="ML994658">
    <property type="protein sequence ID" value="KAF2180387.1"/>
    <property type="molecule type" value="Genomic_DNA"/>
</dbReference>
<dbReference type="SUPFAM" id="SSF75005">
    <property type="entry name" value="Arabinanase/levansucrase/invertase"/>
    <property type="match status" value="1"/>
</dbReference>
<evidence type="ECO:0000256" key="10">
    <source>
        <dbReference type="PIRSR" id="PIRSR606710-2"/>
    </source>
</evidence>
<keyword evidence="6 8" id="KW-0408">Iron</keyword>
<gene>
    <name evidence="11" type="ORF">K469DRAFT_692899</name>
</gene>
<dbReference type="PRINTS" id="PR00385">
    <property type="entry name" value="P450"/>
</dbReference>